<dbReference type="Gene3D" id="3.50.30.30">
    <property type="match status" value="1"/>
</dbReference>
<dbReference type="Proteomes" id="UP000695000">
    <property type="component" value="Unplaced"/>
</dbReference>
<dbReference type="GeneID" id="108569725"/>
<evidence type="ECO:0000256" key="1">
    <source>
        <dbReference type="ARBA" id="ARBA00022729"/>
    </source>
</evidence>
<name>A0ABM1NJ81_NICVS</name>
<proteinExistence type="predicted"/>
<feature type="signal peptide" evidence="3">
    <location>
        <begin position="1"/>
        <end position="21"/>
    </location>
</feature>
<feature type="chain" id="PRO_5046096539" evidence="3">
    <location>
        <begin position="22"/>
        <end position="200"/>
    </location>
</feature>
<reference evidence="6" key="1">
    <citation type="submission" date="2025-08" db="UniProtKB">
        <authorList>
            <consortium name="RefSeq"/>
        </authorList>
    </citation>
    <scope>IDENTIFICATION</scope>
    <source>
        <tissue evidence="6">Whole Larva</tissue>
    </source>
</reference>
<evidence type="ECO:0000313" key="5">
    <source>
        <dbReference type="Proteomes" id="UP000695000"/>
    </source>
</evidence>
<evidence type="ECO:0000256" key="3">
    <source>
        <dbReference type="SAM" id="SignalP"/>
    </source>
</evidence>
<keyword evidence="1 3" id="KW-0732">Signal</keyword>
<accession>A0ABM1NJ81</accession>
<keyword evidence="2" id="KW-0325">Glycoprotein</keyword>
<sequence length="200" mass="22479">MRNEWETVLLVLCVLIGDANNLLLQQQETSSTAQMISGDVFFEIIDPMELEYTYRLRPAKDFGAPFDSTFHMKNVPLVPVKPKFGCSALRNAHQIDGNVAFIERGECSFKVKTVVAARAGARAVIITDTTVANEDYFIEMIDDDPDEDVNIPAAFLMGKNGVMIVETLRKLKLTHALINMPVNLTFIPVHKVNQPPWLDW</sequence>
<dbReference type="PANTHER" id="PTHR22702">
    <property type="entry name" value="PROTEASE-ASSOCIATED DOMAIN-CONTAINING PROTEIN"/>
    <property type="match status" value="1"/>
</dbReference>
<organism evidence="5 6">
    <name type="scientific">Nicrophorus vespilloides</name>
    <name type="common">Boreal carrion beetle</name>
    <dbReference type="NCBI Taxonomy" id="110193"/>
    <lineage>
        <taxon>Eukaryota</taxon>
        <taxon>Metazoa</taxon>
        <taxon>Ecdysozoa</taxon>
        <taxon>Arthropoda</taxon>
        <taxon>Hexapoda</taxon>
        <taxon>Insecta</taxon>
        <taxon>Pterygota</taxon>
        <taxon>Neoptera</taxon>
        <taxon>Endopterygota</taxon>
        <taxon>Coleoptera</taxon>
        <taxon>Polyphaga</taxon>
        <taxon>Staphyliniformia</taxon>
        <taxon>Silphidae</taxon>
        <taxon>Nicrophorinae</taxon>
        <taxon>Nicrophorus</taxon>
    </lineage>
</organism>
<evidence type="ECO:0000259" key="4">
    <source>
        <dbReference type="Pfam" id="PF02225"/>
    </source>
</evidence>
<protein>
    <submittedName>
        <fullName evidence="6">PRADC1-like protein</fullName>
    </submittedName>
</protein>
<evidence type="ECO:0000313" key="6">
    <source>
        <dbReference type="RefSeq" id="XP_017786881.1"/>
    </source>
</evidence>
<dbReference type="RefSeq" id="XP_017786881.1">
    <property type="nucleotide sequence ID" value="XM_017931392.1"/>
</dbReference>
<dbReference type="InterPro" id="IPR046450">
    <property type="entry name" value="PA_dom_sf"/>
</dbReference>
<dbReference type="SUPFAM" id="SSF52025">
    <property type="entry name" value="PA domain"/>
    <property type="match status" value="1"/>
</dbReference>
<dbReference type="InterPro" id="IPR003137">
    <property type="entry name" value="PA_domain"/>
</dbReference>
<keyword evidence="5" id="KW-1185">Reference proteome</keyword>
<feature type="domain" description="PA" evidence="4">
    <location>
        <begin position="75"/>
        <end position="161"/>
    </location>
</feature>
<evidence type="ECO:0000256" key="2">
    <source>
        <dbReference type="ARBA" id="ARBA00023180"/>
    </source>
</evidence>
<dbReference type="PANTHER" id="PTHR22702:SF1">
    <property type="entry name" value="PROTEASE-ASSOCIATED DOMAIN-CONTAINING PROTEIN 1"/>
    <property type="match status" value="1"/>
</dbReference>
<dbReference type="Pfam" id="PF02225">
    <property type="entry name" value="PA"/>
    <property type="match status" value="1"/>
</dbReference>
<gene>
    <name evidence="6" type="primary">LOC108569725</name>
</gene>